<proteinExistence type="predicted"/>
<evidence type="ECO:0000256" key="1">
    <source>
        <dbReference type="SAM" id="Coils"/>
    </source>
</evidence>
<accession>A0A3N2QCE6</accession>
<name>A0A3N2QCE6_9BACT</name>
<keyword evidence="1" id="KW-0175">Coiled coil</keyword>
<gene>
    <name evidence="2" type="ORF">EDM02_02435</name>
</gene>
<evidence type="ECO:0000313" key="3">
    <source>
        <dbReference type="Proteomes" id="UP000270927"/>
    </source>
</evidence>
<dbReference type="AlphaFoldDB" id="A0A3N2QCE6"/>
<evidence type="ECO:0000313" key="2">
    <source>
        <dbReference type="EMBL" id="ROT47487.1"/>
    </source>
</evidence>
<dbReference type="EMBL" id="RARA01000023">
    <property type="protein sequence ID" value="ROT47487.1"/>
    <property type="molecule type" value="Genomic_DNA"/>
</dbReference>
<protein>
    <submittedName>
        <fullName evidence="2">Uncharacterized protein</fullName>
    </submittedName>
</protein>
<sequence>MYYNLNPVLAVVFTLWLCLSCQTQKLSMADNINPGKLGDIEQTNVFNLETELLTARSKYEKLETAIEEISNQIDPLKNLIEQFAHDKNLEIKDINIFDASSAKDLSSDGIVKCLLPSLLNTCNSAQYVSDKARSSLVKAQDVLTKLRKPSLYYFSSHMEDGQRLLTEVNQHIQQINKYRVHMQYVITFTRGLIEGIQKLDSTSDSETTASELLSPTDDNIYEYMDRITCRIKNTQKTITKIVESTTLDLGIDKFQNEDNVDKECNILSVITKNTNNKIMYFVNLISNYREATNAIQECVTKLNKQVEKCCNTGNFNRDKCKYYKELSKSFNSIVKDIKGIIDPYQEAYSYHLIFASLHAKKLHENWEEFINADEKSNLEFLQDSFNEEIQKAHEKTRKASEKDSDMNNKLIHAKLCYDVLEKINNIEDQLIKVNEDSETVTKQYNAFTMAQSSPGQYDDDTLLVHNFNEIIQQRHNMTHIIQSIMESISNTVYKLCINDDQALNDMLRCITTQEKLLNKAYSELEQSIKFILTRRKSLAHCKKLQEIIEISNKNISDKKIIDQLNKLKQMISSMKNNPDINVLKLLNFFIDLTMDINKFTEKSVMCANYAAEIDFKEITEINTC</sequence>
<feature type="coiled-coil region" evidence="1">
    <location>
        <begin position="45"/>
        <end position="79"/>
    </location>
</feature>
<organism evidence="2 3">
    <name type="scientific">Candidatus Cardinium hertigii</name>
    <dbReference type="NCBI Taxonomy" id="247481"/>
    <lineage>
        <taxon>Bacteria</taxon>
        <taxon>Pseudomonadati</taxon>
        <taxon>Bacteroidota</taxon>
        <taxon>Cytophagia</taxon>
        <taxon>Cytophagales</taxon>
        <taxon>Amoebophilaceae</taxon>
        <taxon>Candidatus Cardinium</taxon>
    </lineage>
</organism>
<dbReference type="Proteomes" id="UP000270927">
    <property type="component" value="Unassembled WGS sequence"/>
</dbReference>
<comment type="caution">
    <text evidence="2">The sequence shown here is derived from an EMBL/GenBank/DDBJ whole genome shotgun (WGS) entry which is preliminary data.</text>
</comment>
<keyword evidence="3" id="KW-1185">Reference proteome</keyword>
<reference evidence="2 3" key="1">
    <citation type="submission" date="2018-09" db="EMBL/GenBank/DDBJ databases">
        <title>Comparative Genomics of Wolbachia-Cardinium Dual Endosymbiosis in a Plant-Parasitic Nematode.</title>
        <authorList>
            <person name="Brown A.M.V."/>
            <person name="Wasala S.K."/>
            <person name="Howe D.K."/>
            <person name="Peetz A.B."/>
            <person name="Zasada I.A."/>
            <person name="Denver D.R."/>
        </authorList>
    </citation>
    <scope>NUCLEOTIDE SEQUENCE [LARGE SCALE GENOMIC DNA]</scope>
    <source>
        <strain evidence="2 3">Pp_1</strain>
    </source>
</reference>